<comment type="caution">
    <text evidence="1">The sequence shown here is derived from an EMBL/GenBank/DDBJ whole genome shotgun (WGS) entry which is preliminary data.</text>
</comment>
<evidence type="ECO:0000313" key="2">
    <source>
        <dbReference type="Proteomes" id="UP000177195"/>
    </source>
</evidence>
<dbReference type="Proteomes" id="UP000177195">
    <property type="component" value="Unassembled WGS sequence"/>
</dbReference>
<organism evidence="1 2">
    <name type="scientific">Candidatus Nomurabacteria bacterium RIFCSPLOWO2_02_FULL_42_17</name>
    <dbReference type="NCBI Taxonomy" id="1801789"/>
    <lineage>
        <taxon>Bacteria</taxon>
        <taxon>Candidatus Nomuraibacteriota</taxon>
    </lineage>
</organism>
<gene>
    <name evidence="1" type="ORF">A3I25_00330</name>
</gene>
<dbReference type="AlphaFoldDB" id="A0A1F6XQS7"/>
<name>A0A1F6XQS7_9BACT</name>
<sequence length="109" mass="13012">MFDKPRLNKYLEERVGKTNYAWLKIVSSSLPVVSYNLVLVFKRRMIERPFLGLVRDYFGSLNYREAEQFGTFGIFFERTNIEFTGRVFVEIKNEENIFSLTALYNRIYS</sequence>
<dbReference type="EMBL" id="MFVN01000036">
    <property type="protein sequence ID" value="OGI96474.1"/>
    <property type="molecule type" value="Genomic_DNA"/>
</dbReference>
<protein>
    <submittedName>
        <fullName evidence="1">Uncharacterized protein</fullName>
    </submittedName>
</protein>
<evidence type="ECO:0000313" key="1">
    <source>
        <dbReference type="EMBL" id="OGI96474.1"/>
    </source>
</evidence>
<reference evidence="1 2" key="1">
    <citation type="journal article" date="2016" name="Nat. Commun.">
        <title>Thousands of microbial genomes shed light on interconnected biogeochemical processes in an aquifer system.</title>
        <authorList>
            <person name="Anantharaman K."/>
            <person name="Brown C.T."/>
            <person name="Hug L.A."/>
            <person name="Sharon I."/>
            <person name="Castelle C.J."/>
            <person name="Probst A.J."/>
            <person name="Thomas B.C."/>
            <person name="Singh A."/>
            <person name="Wilkins M.J."/>
            <person name="Karaoz U."/>
            <person name="Brodie E.L."/>
            <person name="Williams K.H."/>
            <person name="Hubbard S.S."/>
            <person name="Banfield J.F."/>
        </authorList>
    </citation>
    <scope>NUCLEOTIDE SEQUENCE [LARGE SCALE GENOMIC DNA]</scope>
</reference>
<accession>A0A1F6XQS7</accession>
<proteinExistence type="predicted"/>